<evidence type="ECO:0000256" key="2">
    <source>
        <dbReference type="ARBA" id="ARBA00009877"/>
    </source>
</evidence>
<dbReference type="AlphaFoldDB" id="S3EE72"/>
<dbReference type="eggNOG" id="KOG1239">
    <property type="taxonomic scope" value="Eukaryota"/>
</dbReference>
<feature type="transmembrane region" description="Helical" evidence="7">
    <location>
        <begin position="264"/>
        <end position="285"/>
    </location>
</feature>
<keyword evidence="3 6" id="KW-0812">Transmembrane</keyword>
<comment type="subcellular location">
    <subcellularLocation>
        <location evidence="1 6">Membrane</location>
        <topology evidence="1 6">Multi-pass membrane protein</topology>
    </subcellularLocation>
</comment>
<dbReference type="HOGENOM" id="CLU_029282_1_2_1"/>
<dbReference type="PANTHER" id="PTHR12428:SF65">
    <property type="entry name" value="CYTOCHROME C OXIDASE ASSEMBLY PROTEIN COX18, MITOCHONDRIAL"/>
    <property type="match status" value="1"/>
</dbReference>
<evidence type="ECO:0000256" key="5">
    <source>
        <dbReference type="ARBA" id="ARBA00023136"/>
    </source>
</evidence>
<keyword evidence="5 7" id="KW-0472">Membrane</keyword>
<dbReference type="PANTHER" id="PTHR12428">
    <property type="entry name" value="OXA1"/>
    <property type="match status" value="1"/>
</dbReference>
<sequence>MPPRPNSRALLARNPVPNHLLRAFLQLPPSCRAFHASPRPQFLETVISPAHALFEGIHSVTGLPWAFAIPLTALTVRTILVLPLTIYTRRILQKQAELAPVVQAWIPRLQKEARTEAGHMGPVAAQAVMLKKIRRKTIEVYGRWGCQRYKNYLVPLLQLPIFLTAMECLRMMSGYNSGLLSIIATSLGGDAVALVDVEKGLTSWFTPSLATEGDLWFPDLTKPDPELRLPFIFSGVMLLDVMFWNRKGHTPSKWSTRGRRTLGIMALAAGPLLLNLPSSMLLYWISSSIFAKGQAFLLNKLMPLKIVAPCKPKKPLRIGTAMTKF</sequence>
<dbReference type="InterPro" id="IPR028055">
    <property type="entry name" value="YidC/Oxa/ALB_C"/>
</dbReference>
<dbReference type="EMBL" id="KE145352">
    <property type="protein sequence ID" value="EPE36568.1"/>
    <property type="molecule type" value="Genomic_DNA"/>
</dbReference>
<dbReference type="OrthoDB" id="2148490at2759"/>
<feature type="domain" description="Membrane insertase YidC/Oxa/ALB C-terminal" evidence="8">
    <location>
        <begin position="65"/>
        <end position="300"/>
    </location>
</feature>
<evidence type="ECO:0000256" key="1">
    <source>
        <dbReference type="ARBA" id="ARBA00004141"/>
    </source>
</evidence>
<dbReference type="STRING" id="1116229.S3EE72"/>
<name>S3EE72_GLAL2</name>
<feature type="transmembrane region" description="Helical" evidence="7">
    <location>
        <begin position="65"/>
        <end position="87"/>
    </location>
</feature>
<feature type="transmembrane region" description="Helical" evidence="7">
    <location>
        <begin position="227"/>
        <end position="244"/>
    </location>
</feature>
<dbReference type="GO" id="GO:0005743">
    <property type="term" value="C:mitochondrial inner membrane"/>
    <property type="evidence" value="ECO:0007669"/>
    <property type="project" value="TreeGrafter"/>
</dbReference>
<dbReference type="GO" id="GO:0033617">
    <property type="term" value="P:mitochondrial respiratory chain complex IV assembly"/>
    <property type="evidence" value="ECO:0007669"/>
    <property type="project" value="TreeGrafter"/>
</dbReference>
<protein>
    <recommendedName>
        <fullName evidence="8">Membrane insertase YidC/Oxa/ALB C-terminal domain-containing protein</fullName>
    </recommendedName>
</protein>
<keyword evidence="10" id="KW-1185">Reference proteome</keyword>
<keyword evidence="4 7" id="KW-1133">Transmembrane helix</keyword>
<dbReference type="GO" id="GO:0032979">
    <property type="term" value="P:protein insertion into mitochondrial inner membrane from matrix"/>
    <property type="evidence" value="ECO:0007669"/>
    <property type="project" value="TreeGrafter"/>
</dbReference>
<evidence type="ECO:0000256" key="6">
    <source>
        <dbReference type="RuleBase" id="RU003945"/>
    </source>
</evidence>
<evidence type="ECO:0000259" key="8">
    <source>
        <dbReference type="Pfam" id="PF02096"/>
    </source>
</evidence>
<dbReference type="InterPro" id="IPR001708">
    <property type="entry name" value="YidC/ALB3/OXA1/COX18"/>
</dbReference>
<dbReference type="KEGG" id="glz:GLAREA_08731"/>
<evidence type="ECO:0000256" key="4">
    <source>
        <dbReference type="ARBA" id="ARBA00022989"/>
    </source>
</evidence>
<reference evidence="9 10" key="1">
    <citation type="journal article" date="2013" name="BMC Genomics">
        <title>Genomics-driven discovery of the pneumocandin biosynthetic gene cluster in the fungus Glarea lozoyensis.</title>
        <authorList>
            <person name="Chen L."/>
            <person name="Yue Q."/>
            <person name="Zhang X."/>
            <person name="Xiang M."/>
            <person name="Wang C."/>
            <person name="Li S."/>
            <person name="Che Y."/>
            <person name="Ortiz-Lopez F.J."/>
            <person name="Bills G.F."/>
            <person name="Liu X."/>
            <person name="An Z."/>
        </authorList>
    </citation>
    <scope>NUCLEOTIDE SEQUENCE [LARGE SCALE GENOMIC DNA]</scope>
    <source>
        <strain evidence="10">ATCC 20868 / MF5171</strain>
    </source>
</reference>
<proteinExistence type="inferred from homology"/>
<comment type="similarity">
    <text evidence="2 6">Belongs to the OXA1/ALB3/YidC family.</text>
</comment>
<accession>S3EE72</accession>
<organism evidence="9 10">
    <name type="scientific">Glarea lozoyensis (strain ATCC 20868 / MF5171)</name>
    <dbReference type="NCBI Taxonomy" id="1116229"/>
    <lineage>
        <taxon>Eukaryota</taxon>
        <taxon>Fungi</taxon>
        <taxon>Dikarya</taxon>
        <taxon>Ascomycota</taxon>
        <taxon>Pezizomycotina</taxon>
        <taxon>Leotiomycetes</taxon>
        <taxon>Helotiales</taxon>
        <taxon>Helotiaceae</taxon>
        <taxon>Glarea</taxon>
    </lineage>
</organism>
<dbReference type="Proteomes" id="UP000016922">
    <property type="component" value="Unassembled WGS sequence"/>
</dbReference>
<dbReference type="GO" id="GO:0032977">
    <property type="term" value="F:membrane insertase activity"/>
    <property type="evidence" value="ECO:0007669"/>
    <property type="project" value="InterPro"/>
</dbReference>
<gene>
    <name evidence="9" type="ORF">GLAREA_08731</name>
</gene>
<dbReference type="CDD" id="cd20069">
    <property type="entry name" value="5TM_Oxa1-like"/>
    <property type="match status" value="1"/>
</dbReference>
<dbReference type="RefSeq" id="XP_008075883.1">
    <property type="nucleotide sequence ID" value="XM_008077692.1"/>
</dbReference>
<dbReference type="Pfam" id="PF02096">
    <property type="entry name" value="60KD_IMP"/>
    <property type="match status" value="1"/>
</dbReference>
<evidence type="ECO:0000256" key="7">
    <source>
        <dbReference type="SAM" id="Phobius"/>
    </source>
</evidence>
<dbReference type="GeneID" id="19467779"/>
<evidence type="ECO:0000256" key="3">
    <source>
        <dbReference type="ARBA" id="ARBA00022692"/>
    </source>
</evidence>
<evidence type="ECO:0000313" key="10">
    <source>
        <dbReference type="Proteomes" id="UP000016922"/>
    </source>
</evidence>
<evidence type="ECO:0000313" key="9">
    <source>
        <dbReference type="EMBL" id="EPE36568.1"/>
    </source>
</evidence>
<dbReference type="OMA" id="WQRKRIV"/>